<dbReference type="InParanoid" id="D8SLF5"/>
<gene>
    <name evidence="1" type="ORF">SELMODRAFT_423360</name>
</gene>
<accession>D8SLF5</accession>
<proteinExistence type="predicted"/>
<keyword evidence="2" id="KW-1185">Reference proteome</keyword>
<reference evidence="1 2" key="1">
    <citation type="journal article" date="2011" name="Science">
        <title>The Selaginella genome identifies genetic changes associated with the evolution of vascular plants.</title>
        <authorList>
            <person name="Banks J.A."/>
            <person name="Nishiyama T."/>
            <person name="Hasebe M."/>
            <person name="Bowman J.L."/>
            <person name="Gribskov M."/>
            <person name="dePamphilis C."/>
            <person name="Albert V.A."/>
            <person name="Aono N."/>
            <person name="Aoyama T."/>
            <person name="Ambrose B.A."/>
            <person name="Ashton N.W."/>
            <person name="Axtell M.J."/>
            <person name="Barker E."/>
            <person name="Barker M.S."/>
            <person name="Bennetzen J.L."/>
            <person name="Bonawitz N.D."/>
            <person name="Chapple C."/>
            <person name="Cheng C."/>
            <person name="Correa L.G."/>
            <person name="Dacre M."/>
            <person name="DeBarry J."/>
            <person name="Dreyer I."/>
            <person name="Elias M."/>
            <person name="Engstrom E.M."/>
            <person name="Estelle M."/>
            <person name="Feng L."/>
            <person name="Finet C."/>
            <person name="Floyd S.K."/>
            <person name="Frommer W.B."/>
            <person name="Fujita T."/>
            <person name="Gramzow L."/>
            <person name="Gutensohn M."/>
            <person name="Harholt J."/>
            <person name="Hattori M."/>
            <person name="Heyl A."/>
            <person name="Hirai T."/>
            <person name="Hiwatashi Y."/>
            <person name="Ishikawa M."/>
            <person name="Iwata M."/>
            <person name="Karol K.G."/>
            <person name="Koehler B."/>
            <person name="Kolukisaoglu U."/>
            <person name="Kubo M."/>
            <person name="Kurata T."/>
            <person name="Lalonde S."/>
            <person name="Li K."/>
            <person name="Li Y."/>
            <person name="Litt A."/>
            <person name="Lyons E."/>
            <person name="Manning G."/>
            <person name="Maruyama T."/>
            <person name="Michael T.P."/>
            <person name="Mikami K."/>
            <person name="Miyazaki S."/>
            <person name="Morinaga S."/>
            <person name="Murata T."/>
            <person name="Mueller-Roeber B."/>
            <person name="Nelson D.R."/>
            <person name="Obara M."/>
            <person name="Oguri Y."/>
            <person name="Olmstead R.G."/>
            <person name="Onodera N."/>
            <person name="Petersen B.L."/>
            <person name="Pils B."/>
            <person name="Prigge M."/>
            <person name="Rensing S.A."/>
            <person name="Riano-Pachon D.M."/>
            <person name="Roberts A.W."/>
            <person name="Sato Y."/>
            <person name="Scheller H.V."/>
            <person name="Schulz B."/>
            <person name="Schulz C."/>
            <person name="Shakirov E.V."/>
            <person name="Shibagaki N."/>
            <person name="Shinohara N."/>
            <person name="Shippen D.E."/>
            <person name="Soerensen I."/>
            <person name="Sotooka R."/>
            <person name="Sugimoto N."/>
            <person name="Sugita M."/>
            <person name="Sumikawa N."/>
            <person name="Tanurdzic M."/>
            <person name="Theissen G."/>
            <person name="Ulvskov P."/>
            <person name="Wakazuki S."/>
            <person name="Weng J.K."/>
            <person name="Willats W.W."/>
            <person name="Wipf D."/>
            <person name="Wolf P.G."/>
            <person name="Yang L."/>
            <person name="Zimmer A.D."/>
            <person name="Zhu Q."/>
            <person name="Mitros T."/>
            <person name="Hellsten U."/>
            <person name="Loque D."/>
            <person name="Otillar R."/>
            <person name="Salamov A."/>
            <person name="Schmutz J."/>
            <person name="Shapiro H."/>
            <person name="Lindquist E."/>
            <person name="Lucas S."/>
            <person name="Rokhsar D."/>
            <person name="Grigoriev I.V."/>
        </authorList>
    </citation>
    <scope>NUCLEOTIDE SEQUENCE [LARGE SCALE GENOMIC DNA]</scope>
</reference>
<evidence type="ECO:0000313" key="2">
    <source>
        <dbReference type="Proteomes" id="UP000001514"/>
    </source>
</evidence>
<dbReference type="Proteomes" id="UP000001514">
    <property type="component" value="Unassembled WGS sequence"/>
</dbReference>
<evidence type="ECO:0000313" key="1">
    <source>
        <dbReference type="EMBL" id="EFJ14650.1"/>
    </source>
</evidence>
<dbReference type="HOGENOM" id="CLU_1333893_0_0_1"/>
<dbReference type="Gramene" id="EFJ14650">
    <property type="protein sequence ID" value="EFJ14650"/>
    <property type="gene ID" value="SELMODRAFT_423360"/>
</dbReference>
<dbReference type="EMBL" id="GL377626">
    <property type="protein sequence ID" value="EFJ14650.1"/>
    <property type="molecule type" value="Genomic_DNA"/>
</dbReference>
<protein>
    <submittedName>
        <fullName evidence="1">Uncharacterized protein</fullName>
    </submittedName>
</protein>
<sequence length="206" mass="23451">MLVVEGILILEAEYNQVFGETHKSVPHPEDVDVILNSLESGEAKDSFSRFAQALYKGSRDDRLKPAIARTGARLFWAVARTVAAKYPDNVWLQNMLASDEARLEMIKAWSHVFSWRTHINVSHSFIVIGTDLEMANPLEVLRYVAQKCEESKVAHRRELGRLLQASLPFVEASVARHKEEVCRREKEEESQAEMMKCLLLPPIAHL</sequence>
<organism evidence="2">
    <name type="scientific">Selaginella moellendorffii</name>
    <name type="common">Spikemoss</name>
    <dbReference type="NCBI Taxonomy" id="88036"/>
    <lineage>
        <taxon>Eukaryota</taxon>
        <taxon>Viridiplantae</taxon>
        <taxon>Streptophyta</taxon>
        <taxon>Embryophyta</taxon>
        <taxon>Tracheophyta</taxon>
        <taxon>Lycopodiopsida</taxon>
        <taxon>Selaginellales</taxon>
        <taxon>Selaginellaceae</taxon>
        <taxon>Selaginella</taxon>
    </lineage>
</organism>
<dbReference type="KEGG" id="smo:SELMODRAFT_423360"/>
<name>D8SLF5_SELML</name>
<dbReference type="AlphaFoldDB" id="D8SLF5"/>